<keyword evidence="2" id="KW-1185">Reference proteome</keyword>
<dbReference type="OrthoDB" id="390279at2"/>
<dbReference type="eggNOG" id="COG2801">
    <property type="taxonomic scope" value="Bacteria"/>
</dbReference>
<dbReference type="KEGG" id="scr:SCHRY_v1c06250"/>
<reference evidence="1 2" key="1">
    <citation type="journal article" date="2013" name="Genome Biol. Evol.">
        <title>Complete genomes of two dipteran-associated spiroplasmas provided insights into the origin, dynamics, and impacts of viral invasion in spiroplasma.</title>
        <authorList>
            <person name="Ku C."/>
            <person name="Lo W.S."/>
            <person name="Chen L.L."/>
            <person name="Kuo C.H."/>
        </authorList>
    </citation>
    <scope>NUCLEOTIDE SEQUENCE [LARGE SCALE GENOMIC DNA]</scope>
    <source>
        <strain evidence="1 2">DF-1</strain>
    </source>
</reference>
<dbReference type="Proteomes" id="UP000013964">
    <property type="component" value="Chromosome"/>
</dbReference>
<accession>R4UIR9</accession>
<name>R4UIR9_9MOLU</name>
<dbReference type="EMBL" id="CP005077">
    <property type="protein sequence ID" value="AGM25201.1"/>
    <property type="molecule type" value="Genomic_DNA"/>
</dbReference>
<gene>
    <name evidence="1" type="ORF">SCHRY_v1c06250</name>
</gene>
<sequence>MVYVYEHKIQDIATKLFEKAYFEFKNIGINIKRIRTDNKTEYVYNHRSNYPHRKSEFTKAVNKKGVVH</sequence>
<organism evidence="1 2">
    <name type="scientific">Spiroplasma chrysopicola DF-1</name>
    <dbReference type="NCBI Taxonomy" id="1276227"/>
    <lineage>
        <taxon>Bacteria</taxon>
        <taxon>Bacillati</taxon>
        <taxon>Mycoplasmatota</taxon>
        <taxon>Mollicutes</taxon>
        <taxon>Entomoplasmatales</taxon>
        <taxon>Spiroplasmataceae</taxon>
        <taxon>Spiroplasma</taxon>
    </lineage>
</organism>
<dbReference type="PATRIC" id="fig|1276227.3.peg.631"/>
<dbReference type="RefSeq" id="WP_016339026.1">
    <property type="nucleotide sequence ID" value="NC_021280.1"/>
</dbReference>
<proteinExistence type="predicted"/>
<evidence type="ECO:0000313" key="2">
    <source>
        <dbReference type="Proteomes" id="UP000013964"/>
    </source>
</evidence>
<evidence type="ECO:0000313" key="1">
    <source>
        <dbReference type="EMBL" id="AGM25201.1"/>
    </source>
</evidence>
<dbReference type="HOGENOM" id="CLU_2791872_0_0_14"/>
<dbReference type="AlphaFoldDB" id="R4UIR9"/>
<protein>
    <submittedName>
        <fullName evidence="1">Uncharacterized protein</fullName>
    </submittedName>
</protein>